<accession>A0AAE1SYA8</accession>
<dbReference type="AlphaFoldDB" id="A0AAE1SYA8"/>
<dbReference type="EMBL" id="JAVYJV010000002">
    <property type="protein sequence ID" value="KAK4377372.1"/>
    <property type="molecule type" value="Genomic_DNA"/>
</dbReference>
<feature type="transmembrane region" description="Helical" evidence="2">
    <location>
        <begin position="340"/>
        <end position="362"/>
    </location>
</feature>
<feature type="transmembrane region" description="Helical" evidence="2">
    <location>
        <begin position="33"/>
        <end position="50"/>
    </location>
</feature>
<dbReference type="PANTHER" id="PTHR31061:SF28">
    <property type="entry name" value="HEPARAN-ALPHA-GLUCOSAMINIDE N-ACETYLTRANSFERASE-LIKE"/>
    <property type="match status" value="1"/>
</dbReference>
<dbReference type="PANTHER" id="PTHR31061">
    <property type="entry name" value="LD22376P"/>
    <property type="match status" value="1"/>
</dbReference>
<keyword evidence="2" id="KW-1133">Transmembrane helix</keyword>
<name>A0AAE1SYA8_9SOLA</name>
<feature type="transmembrane region" description="Helical" evidence="2">
    <location>
        <begin position="110"/>
        <end position="130"/>
    </location>
</feature>
<comment type="caution">
    <text evidence="3">The sequence shown here is derived from an EMBL/GenBank/DDBJ whole genome shotgun (WGS) entry which is preliminary data.</text>
</comment>
<evidence type="ECO:0000313" key="3">
    <source>
        <dbReference type="EMBL" id="KAK4377372.1"/>
    </source>
</evidence>
<feature type="transmembrane region" description="Helical" evidence="2">
    <location>
        <begin position="280"/>
        <end position="301"/>
    </location>
</feature>
<protein>
    <recommendedName>
        <fullName evidence="5">Heparan-alpha-glucosaminide N-acetyltransferase catalytic domain-containing protein</fullName>
    </recommendedName>
</protein>
<feature type="transmembrane region" description="Helical" evidence="2">
    <location>
        <begin position="174"/>
        <end position="196"/>
    </location>
</feature>
<evidence type="ECO:0008006" key="5">
    <source>
        <dbReference type="Google" id="ProtNLM"/>
    </source>
</evidence>
<evidence type="ECO:0000256" key="2">
    <source>
        <dbReference type="SAM" id="Phobius"/>
    </source>
</evidence>
<keyword evidence="2" id="KW-0472">Membrane</keyword>
<evidence type="ECO:0000256" key="1">
    <source>
        <dbReference type="SAM" id="MobiDB-lite"/>
    </source>
</evidence>
<gene>
    <name evidence="3" type="ORF">RND71_003668</name>
</gene>
<proteinExistence type="predicted"/>
<keyword evidence="4" id="KW-1185">Reference proteome</keyword>
<dbReference type="Proteomes" id="UP001291623">
    <property type="component" value="Unassembled WGS sequence"/>
</dbReference>
<sequence length="420" mass="46861">MAENQPLLGSNGEEVMCESETTDQRKSETSSRVVSLDIFRGLCVFLMMLVDYGGSVFPSIAHSPWNGVHLADFVMPFFLFVVGVSLAIVNKIALDRTGATLKVVIRTLKLFILGIFLQGGYLHGITGLTYGVDIERIRWMGILQRIAVGYIVAALCEVWLPCQGMKGVVLFRNYIRQWCIIFVLCAIHCGVLYGLYVPDWQFSVSQSTGSTTYEVKCSVRGDLGPACNSAGMIDRYILGINHLYAKPVYRNMKECNGSNSDRVSTSMPSWCHAAFDPEGILSSLTAAATSIIGLQYGHILVQFQDHKGRLYSWSILSFSLLVAGVFLDFIGVPLNKSLYTISYMLVTSAASGITFCLLYLLVDIYGWRRLMFVLEWMGKHSLSIFILITSNIAVILLQGFYWRDPHNNIVGWVVTQFVHK</sequence>
<keyword evidence="2" id="KW-0812">Transmembrane</keyword>
<feature type="transmembrane region" description="Helical" evidence="2">
    <location>
        <begin position="382"/>
        <end position="402"/>
    </location>
</feature>
<organism evidence="3 4">
    <name type="scientific">Anisodus tanguticus</name>
    <dbReference type="NCBI Taxonomy" id="243964"/>
    <lineage>
        <taxon>Eukaryota</taxon>
        <taxon>Viridiplantae</taxon>
        <taxon>Streptophyta</taxon>
        <taxon>Embryophyta</taxon>
        <taxon>Tracheophyta</taxon>
        <taxon>Spermatophyta</taxon>
        <taxon>Magnoliopsida</taxon>
        <taxon>eudicotyledons</taxon>
        <taxon>Gunneridae</taxon>
        <taxon>Pentapetalae</taxon>
        <taxon>asterids</taxon>
        <taxon>lamiids</taxon>
        <taxon>Solanales</taxon>
        <taxon>Solanaceae</taxon>
        <taxon>Solanoideae</taxon>
        <taxon>Hyoscyameae</taxon>
        <taxon>Anisodus</taxon>
    </lineage>
</organism>
<evidence type="ECO:0000313" key="4">
    <source>
        <dbReference type="Proteomes" id="UP001291623"/>
    </source>
</evidence>
<feature type="transmembrane region" description="Helical" evidence="2">
    <location>
        <begin position="142"/>
        <end position="162"/>
    </location>
</feature>
<feature type="transmembrane region" description="Helical" evidence="2">
    <location>
        <begin position="313"/>
        <end position="334"/>
    </location>
</feature>
<feature type="region of interest" description="Disordered" evidence="1">
    <location>
        <begin position="1"/>
        <end position="28"/>
    </location>
</feature>
<feature type="transmembrane region" description="Helical" evidence="2">
    <location>
        <begin position="70"/>
        <end position="89"/>
    </location>
</feature>
<reference evidence="3" key="1">
    <citation type="submission" date="2023-12" db="EMBL/GenBank/DDBJ databases">
        <title>Genome assembly of Anisodus tanguticus.</title>
        <authorList>
            <person name="Wang Y.-J."/>
        </authorList>
    </citation>
    <scope>NUCLEOTIDE SEQUENCE</scope>
    <source>
        <strain evidence="3">KB-2021</strain>
        <tissue evidence="3">Leaf</tissue>
    </source>
</reference>